<feature type="domain" description="DUF6997" evidence="2">
    <location>
        <begin position="84"/>
        <end position="255"/>
    </location>
</feature>
<feature type="domain" description="DUF6996" evidence="1">
    <location>
        <begin position="14"/>
        <end position="82"/>
    </location>
</feature>
<proteinExistence type="predicted"/>
<comment type="caution">
    <text evidence="4">The sequence shown here is derived from an EMBL/GenBank/DDBJ whole genome shotgun (WGS) entry which is preliminary data.</text>
</comment>
<sequence>MGRKGNENKTRKIDKYWIEIFNDMNIVEEVESKGKCIISANEIKKVYEPRLMTKFDYKDSLPSIFVENSLTILPITRGSYIIGKYKAYEDFETVKTNVKKIEFPEWIEGIDYKNLYSEASAINCAYVSKIFGDILGDTEIYPTLSGRMGSGDFSFYINDVNNKNCKVDVSKAQCEIDGAFESRDNILLLEAKNNIFEDFIVRQLYYPYRVIQNRVSKKVVPAFLTYSNNIFSFYIYEFNDINHYNSLELREVKRYMIDDFNITVDDVKDILYNIQIVEESMDVPFPQADTFENIISLINKMYDDPDFDTKDQVTIEFGFDKRQADYYTNAAAYLGLVDRHKGKGKVTLSNLGKKIIGMRSSEKYLTLFKLILSHKAFNEAMKMFLKKLDLPSRDEIVQVMKSCKLNHVNTEDMYKRRSQTIRKWINWIMEIVSISQS</sequence>
<evidence type="ECO:0000259" key="3">
    <source>
        <dbReference type="Pfam" id="PF23871"/>
    </source>
</evidence>
<organism evidence="4 5">
    <name type="scientific">Clostridium algifaecis</name>
    <dbReference type="NCBI Taxonomy" id="1472040"/>
    <lineage>
        <taxon>Bacteria</taxon>
        <taxon>Bacillati</taxon>
        <taxon>Bacillota</taxon>
        <taxon>Clostridia</taxon>
        <taxon>Eubacteriales</taxon>
        <taxon>Clostridiaceae</taxon>
        <taxon>Clostridium</taxon>
    </lineage>
</organism>
<evidence type="ECO:0008006" key="6">
    <source>
        <dbReference type="Google" id="ProtNLM"/>
    </source>
</evidence>
<dbReference type="RefSeq" id="WP_209700897.1">
    <property type="nucleotide sequence ID" value="NZ_JAGGLM010000002.1"/>
</dbReference>
<evidence type="ECO:0000313" key="5">
    <source>
        <dbReference type="Proteomes" id="UP001519307"/>
    </source>
</evidence>
<dbReference type="InterPro" id="IPR054265">
    <property type="entry name" value="DUF6996"/>
</dbReference>
<feature type="domain" description="DUF7226" evidence="3">
    <location>
        <begin position="294"/>
        <end position="432"/>
    </location>
</feature>
<evidence type="ECO:0000313" key="4">
    <source>
        <dbReference type="EMBL" id="MBP2031956.1"/>
    </source>
</evidence>
<name>A0ABS4KRD3_9CLOT</name>
<dbReference type="Pfam" id="PF22515">
    <property type="entry name" value="DUF6996"/>
    <property type="match status" value="1"/>
</dbReference>
<evidence type="ECO:0000259" key="2">
    <source>
        <dbReference type="Pfam" id="PF22518"/>
    </source>
</evidence>
<keyword evidence="5" id="KW-1185">Reference proteome</keyword>
<dbReference type="Pfam" id="PF23871">
    <property type="entry name" value="DUF7226"/>
    <property type="match status" value="1"/>
</dbReference>
<accession>A0ABS4KRD3</accession>
<dbReference type="Pfam" id="PF22518">
    <property type="entry name" value="DUF6997"/>
    <property type="match status" value="1"/>
</dbReference>
<protein>
    <recommendedName>
        <fullName evidence="6">Translation elongation factor</fullName>
    </recommendedName>
</protein>
<dbReference type="InterPro" id="IPR055650">
    <property type="entry name" value="DUF7226"/>
</dbReference>
<gene>
    <name evidence="4" type="ORF">J2Z42_000621</name>
</gene>
<dbReference type="InterPro" id="IPR054266">
    <property type="entry name" value="DUF6997"/>
</dbReference>
<dbReference type="EMBL" id="JAGGLM010000002">
    <property type="protein sequence ID" value="MBP2031956.1"/>
    <property type="molecule type" value="Genomic_DNA"/>
</dbReference>
<reference evidence="4 5" key="1">
    <citation type="submission" date="2021-03" db="EMBL/GenBank/DDBJ databases">
        <title>Genomic Encyclopedia of Type Strains, Phase IV (KMG-IV): sequencing the most valuable type-strain genomes for metagenomic binning, comparative biology and taxonomic classification.</title>
        <authorList>
            <person name="Goeker M."/>
        </authorList>
    </citation>
    <scope>NUCLEOTIDE SEQUENCE [LARGE SCALE GENOMIC DNA]</scope>
    <source>
        <strain evidence="4 5">DSM 28783</strain>
    </source>
</reference>
<evidence type="ECO:0000259" key="1">
    <source>
        <dbReference type="Pfam" id="PF22515"/>
    </source>
</evidence>
<dbReference type="Proteomes" id="UP001519307">
    <property type="component" value="Unassembled WGS sequence"/>
</dbReference>